<dbReference type="AlphaFoldDB" id="A0A2J6QTZ0"/>
<feature type="compositionally biased region" description="Low complexity" evidence="1">
    <location>
        <begin position="32"/>
        <end position="55"/>
    </location>
</feature>
<sequence length="280" mass="31041">MGCFPSLLCWRFPGQSIVTKGEHPPISKPFDSNSQSCKSPSSLSTSLELKSPKLSVDPPTPALPPEPIKAYKEPFDLPTDELNYNIASLTTAIRDYSSLTAEAKTNTISDLNSILDTISENSLVYTKLEILRSHIASLYLMKDDISIHYFSPAIESFPVLWKEFLDLDEETQQAEARRQSPASGIMRMFTILASLRGACNVQQDLDGGVEKKVGSQFEDILGDLKDLGAQEAAMKWRVLGMVVGKRRQEGERGLEEILGVRMRVSGLLMEAVEGLREDDE</sequence>
<dbReference type="OrthoDB" id="3546614at2759"/>
<evidence type="ECO:0000313" key="2">
    <source>
        <dbReference type="EMBL" id="PMD29727.1"/>
    </source>
</evidence>
<proteinExistence type="predicted"/>
<keyword evidence="3" id="KW-1185">Reference proteome</keyword>
<dbReference type="Proteomes" id="UP000235786">
    <property type="component" value="Unassembled WGS sequence"/>
</dbReference>
<dbReference type="EMBL" id="KZ613972">
    <property type="protein sequence ID" value="PMD29727.1"/>
    <property type="molecule type" value="Genomic_DNA"/>
</dbReference>
<evidence type="ECO:0000256" key="1">
    <source>
        <dbReference type="SAM" id="MobiDB-lite"/>
    </source>
</evidence>
<name>A0A2J6QTZ0_HYAVF</name>
<accession>A0A2J6QTZ0</accession>
<organism evidence="2 3">
    <name type="scientific">Hyaloscypha variabilis (strain UAMH 11265 / GT02V1 / F)</name>
    <name type="common">Meliniomyces variabilis</name>
    <dbReference type="NCBI Taxonomy" id="1149755"/>
    <lineage>
        <taxon>Eukaryota</taxon>
        <taxon>Fungi</taxon>
        <taxon>Dikarya</taxon>
        <taxon>Ascomycota</taxon>
        <taxon>Pezizomycotina</taxon>
        <taxon>Leotiomycetes</taxon>
        <taxon>Helotiales</taxon>
        <taxon>Hyaloscyphaceae</taxon>
        <taxon>Hyaloscypha</taxon>
        <taxon>Hyaloscypha variabilis</taxon>
    </lineage>
</organism>
<feature type="region of interest" description="Disordered" evidence="1">
    <location>
        <begin position="23"/>
        <end position="63"/>
    </location>
</feature>
<reference evidence="2 3" key="1">
    <citation type="submission" date="2016-04" db="EMBL/GenBank/DDBJ databases">
        <title>A degradative enzymes factory behind the ericoid mycorrhizal symbiosis.</title>
        <authorList>
            <consortium name="DOE Joint Genome Institute"/>
            <person name="Martino E."/>
            <person name="Morin E."/>
            <person name="Grelet G."/>
            <person name="Kuo A."/>
            <person name="Kohler A."/>
            <person name="Daghino S."/>
            <person name="Barry K."/>
            <person name="Choi C."/>
            <person name="Cichocki N."/>
            <person name="Clum A."/>
            <person name="Copeland A."/>
            <person name="Hainaut M."/>
            <person name="Haridas S."/>
            <person name="Labutti K."/>
            <person name="Lindquist E."/>
            <person name="Lipzen A."/>
            <person name="Khouja H.-R."/>
            <person name="Murat C."/>
            <person name="Ohm R."/>
            <person name="Olson A."/>
            <person name="Spatafora J."/>
            <person name="Veneault-Fourrey C."/>
            <person name="Henrissat B."/>
            <person name="Grigoriev I."/>
            <person name="Martin F."/>
            <person name="Perotto S."/>
        </authorList>
    </citation>
    <scope>NUCLEOTIDE SEQUENCE [LARGE SCALE GENOMIC DNA]</scope>
    <source>
        <strain evidence="2 3">F</strain>
    </source>
</reference>
<evidence type="ECO:0000313" key="3">
    <source>
        <dbReference type="Proteomes" id="UP000235786"/>
    </source>
</evidence>
<gene>
    <name evidence="2" type="ORF">L207DRAFT_593288</name>
</gene>
<protein>
    <submittedName>
        <fullName evidence="2">Uncharacterized protein</fullName>
    </submittedName>
</protein>